<proteinExistence type="predicted"/>
<keyword evidence="2" id="KW-1185">Reference proteome</keyword>
<name>A0A151IGT4_9HYME</name>
<organism evidence="1 2">
    <name type="scientific">Cyphomyrmex costatus</name>
    <dbReference type="NCBI Taxonomy" id="456900"/>
    <lineage>
        <taxon>Eukaryota</taxon>
        <taxon>Metazoa</taxon>
        <taxon>Ecdysozoa</taxon>
        <taxon>Arthropoda</taxon>
        <taxon>Hexapoda</taxon>
        <taxon>Insecta</taxon>
        <taxon>Pterygota</taxon>
        <taxon>Neoptera</taxon>
        <taxon>Endopterygota</taxon>
        <taxon>Hymenoptera</taxon>
        <taxon>Apocrita</taxon>
        <taxon>Aculeata</taxon>
        <taxon>Formicoidea</taxon>
        <taxon>Formicidae</taxon>
        <taxon>Myrmicinae</taxon>
        <taxon>Cyphomyrmex</taxon>
    </lineage>
</organism>
<dbReference type="Proteomes" id="UP000078542">
    <property type="component" value="Unassembled WGS sequence"/>
</dbReference>
<protein>
    <submittedName>
        <fullName evidence="1">Uncharacterized protein</fullName>
    </submittedName>
</protein>
<evidence type="ECO:0000313" key="1">
    <source>
        <dbReference type="EMBL" id="KYN00672.1"/>
    </source>
</evidence>
<sequence length="178" mass="20488">MLGQNNVCGICCAAKEEKTIFKETMPGATRTLAPSHGQVTGQMVFAWRVRPNGHSNQFSRKPKVKGSTKRVSRYECPLIRVACWTFFQERVFTGREKEKFLVRDLDYLDYLQRVYDPFMTRASGVRRREAKRRRKKGGGFRIRKQVGATRPGRVCASGFPFFVMAFPPKSRHSVFMTP</sequence>
<dbReference type="EMBL" id="KQ977661">
    <property type="protein sequence ID" value="KYN00672.1"/>
    <property type="molecule type" value="Genomic_DNA"/>
</dbReference>
<gene>
    <name evidence="1" type="ORF">ALC62_08530</name>
</gene>
<accession>A0A151IGT4</accession>
<reference evidence="1 2" key="1">
    <citation type="submission" date="2016-03" db="EMBL/GenBank/DDBJ databases">
        <title>Cyphomyrmex costatus WGS genome.</title>
        <authorList>
            <person name="Nygaard S."/>
            <person name="Hu H."/>
            <person name="Boomsma J."/>
            <person name="Zhang G."/>
        </authorList>
    </citation>
    <scope>NUCLEOTIDE SEQUENCE [LARGE SCALE GENOMIC DNA]</scope>
    <source>
        <strain evidence="1">MS0001</strain>
        <tissue evidence="1">Whole body</tissue>
    </source>
</reference>
<dbReference type="AlphaFoldDB" id="A0A151IGT4"/>
<evidence type="ECO:0000313" key="2">
    <source>
        <dbReference type="Proteomes" id="UP000078542"/>
    </source>
</evidence>